<organism evidence="11 12">
    <name type="scientific">Fundidesulfovibrio magnetotacticus</name>
    <dbReference type="NCBI Taxonomy" id="2730080"/>
    <lineage>
        <taxon>Bacteria</taxon>
        <taxon>Pseudomonadati</taxon>
        <taxon>Thermodesulfobacteriota</taxon>
        <taxon>Desulfovibrionia</taxon>
        <taxon>Desulfovibrionales</taxon>
        <taxon>Desulfovibrionaceae</taxon>
        <taxon>Fundidesulfovibrio</taxon>
    </lineage>
</organism>
<evidence type="ECO:0000256" key="7">
    <source>
        <dbReference type="ARBA" id="ARBA00022840"/>
    </source>
</evidence>
<dbReference type="Pfam" id="PF00871">
    <property type="entry name" value="Acetate_kinase"/>
    <property type="match status" value="1"/>
</dbReference>
<dbReference type="GO" id="GO:0047761">
    <property type="term" value="F:butyrate kinase activity"/>
    <property type="evidence" value="ECO:0007669"/>
    <property type="project" value="UniProtKB-UniRule"/>
</dbReference>
<evidence type="ECO:0000256" key="9">
    <source>
        <dbReference type="HAMAP-Rule" id="MF_00542"/>
    </source>
</evidence>
<dbReference type="PRINTS" id="PR00471">
    <property type="entry name" value="ACETATEKNASE"/>
</dbReference>
<protein>
    <recommendedName>
        <fullName evidence="9">Probable butyrate kinase</fullName>
        <shortName evidence="9">BK</shortName>
        <ecNumber evidence="9">2.7.2.7</ecNumber>
    </recommendedName>
    <alternativeName>
        <fullName evidence="9">Branched-chain carboxylic acid kinase</fullName>
    </alternativeName>
</protein>
<keyword evidence="12" id="KW-1185">Reference proteome</keyword>
<gene>
    <name evidence="11" type="primary">buk2</name>
    <name evidence="9" type="synonym">buk</name>
    <name evidence="11" type="ORF">NNJEOMEG_01036</name>
</gene>
<dbReference type="EMBL" id="BLTE01000003">
    <property type="protein sequence ID" value="GFK93205.1"/>
    <property type="molecule type" value="Genomic_DNA"/>
</dbReference>
<dbReference type="SUPFAM" id="SSF53067">
    <property type="entry name" value="Actin-like ATPase domain"/>
    <property type="match status" value="2"/>
</dbReference>
<evidence type="ECO:0000256" key="8">
    <source>
        <dbReference type="ARBA" id="ARBA00048596"/>
    </source>
</evidence>
<sequence>MAPARILAVNPGSTSTKAALFEDGALVRSVEAGHPAGELARFARVVDQLPARMAALDALLGETGPLEMVIGRGGFLAPLPGGVWAVDEAMLAELRLAPRGEHASNLGAFMAREYALRAGCPAVIADPPVTDEMEDAARVTGLPGVERRVIFHALSQRGAAREAARRLGLDYASARLAVAHLGGGVSVGAHRLGRVVDVTNAIDGEGPLSPQRSGAVPLLPVLDLIERGERSPADLRRQIVSGGGLLGLLGTDDPRAAQAAMEAGDARSGLVLRALAYGVARALWSTGAALEGRPDAVVLTGGMARSAWLTGEIGRLTQALAPLVTVTGLEELEAMARWAELALSGQATVRSYPPGTGGG</sequence>
<proteinExistence type="inferred from homology"/>
<keyword evidence="3 9" id="KW-0963">Cytoplasm</keyword>
<dbReference type="Proteomes" id="UP000494245">
    <property type="component" value="Unassembled WGS sequence"/>
</dbReference>
<evidence type="ECO:0000313" key="12">
    <source>
        <dbReference type="Proteomes" id="UP000494245"/>
    </source>
</evidence>
<evidence type="ECO:0000256" key="2">
    <source>
        <dbReference type="ARBA" id="ARBA00008748"/>
    </source>
</evidence>
<evidence type="ECO:0000256" key="10">
    <source>
        <dbReference type="RuleBase" id="RU003835"/>
    </source>
</evidence>
<dbReference type="PIRSF" id="PIRSF036458">
    <property type="entry name" value="Butyrate_kin"/>
    <property type="match status" value="1"/>
</dbReference>
<comment type="catalytic activity">
    <reaction evidence="8 9">
        <text>butanoate + ATP = butanoyl phosphate + ADP</text>
        <dbReference type="Rhea" id="RHEA:13585"/>
        <dbReference type="ChEBI" id="CHEBI:17968"/>
        <dbReference type="ChEBI" id="CHEBI:30616"/>
        <dbReference type="ChEBI" id="CHEBI:58079"/>
        <dbReference type="ChEBI" id="CHEBI:456216"/>
        <dbReference type="EC" id="2.7.2.7"/>
    </reaction>
</comment>
<comment type="caution">
    <text evidence="11">The sequence shown here is derived from an EMBL/GenBank/DDBJ whole genome shotgun (WGS) entry which is preliminary data.</text>
</comment>
<dbReference type="NCBIfam" id="NF002834">
    <property type="entry name" value="PRK03011.1-5"/>
    <property type="match status" value="1"/>
</dbReference>
<dbReference type="PANTHER" id="PTHR21060:SF3">
    <property type="entry name" value="BUTYRATE KINASE 2-RELATED"/>
    <property type="match status" value="1"/>
</dbReference>
<dbReference type="PANTHER" id="PTHR21060">
    <property type="entry name" value="ACETATE KINASE"/>
    <property type="match status" value="1"/>
</dbReference>
<dbReference type="GO" id="GO:0006083">
    <property type="term" value="P:acetate metabolic process"/>
    <property type="evidence" value="ECO:0007669"/>
    <property type="project" value="TreeGrafter"/>
</dbReference>
<evidence type="ECO:0000256" key="6">
    <source>
        <dbReference type="ARBA" id="ARBA00022777"/>
    </source>
</evidence>
<comment type="similarity">
    <text evidence="2 9 10">Belongs to the acetokinase family.</text>
</comment>
<dbReference type="InterPro" id="IPR043129">
    <property type="entry name" value="ATPase_NBD"/>
</dbReference>
<dbReference type="RefSeq" id="WP_173081992.1">
    <property type="nucleotide sequence ID" value="NZ_BLTE01000003.1"/>
</dbReference>
<dbReference type="InterPro" id="IPR000890">
    <property type="entry name" value="Aliphatic_acid_kin_short-chain"/>
</dbReference>
<keyword evidence="5 9" id="KW-0547">Nucleotide-binding</keyword>
<accession>A0A6V8LY57</accession>
<dbReference type="NCBIfam" id="TIGR02707">
    <property type="entry name" value="butyr_kinase"/>
    <property type="match status" value="1"/>
</dbReference>
<evidence type="ECO:0000256" key="3">
    <source>
        <dbReference type="ARBA" id="ARBA00022490"/>
    </source>
</evidence>
<dbReference type="GO" id="GO:0005524">
    <property type="term" value="F:ATP binding"/>
    <property type="evidence" value="ECO:0007669"/>
    <property type="project" value="UniProtKB-KW"/>
</dbReference>
<dbReference type="Gene3D" id="3.30.420.40">
    <property type="match status" value="2"/>
</dbReference>
<name>A0A6V8LY57_9BACT</name>
<dbReference type="AlphaFoldDB" id="A0A6V8LY57"/>
<dbReference type="EC" id="2.7.2.7" evidence="9"/>
<reference evidence="11 12" key="2">
    <citation type="submission" date="2020-05" db="EMBL/GenBank/DDBJ databases">
        <title>Draft genome sequence of Desulfovibrio sp. strainFSS-1.</title>
        <authorList>
            <person name="Shimoshige H."/>
            <person name="Kobayashi H."/>
            <person name="Maekawa T."/>
        </authorList>
    </citation>
    <scope>NUCLEOTIDE SEQUENCE [LARGE SCALE GENOMIC DNA]</scope>
    <source>
        <strain evidence="11 12">SIID29052-01</strain>
    </source>
</reference>
<comment type="subcellular location">
    <subcellularLocation>
        <location evidence="1 9">Cytoplasm</location>
    </subcellularLocation>
</comment>
<evidence type="ECO:0000313" key="11">
    <source>
        <dbReference type="EMBL" id="GFK93205.1"/>
    </source>
</evidence>
<evidence type="ECO:0000256" key="4">
    <source>
        <dbReference type="ARBA" id="ARBA00022679"/>
    </source>
</evidence>
<dbReference type="InterPro" id="IPR023865">
    <property type="entry name" value="Aliphatic_acid_kinase_CS"/>
</dbReference>
<dbReference type="PROSITE" id="PS01075">
    <property type="entry name" value="ACETATE_KINASE_1"/>
    <property type="match status" value="1"/>
</dbReference>
<dbReference type="GO" id="GO:0008776">
    <property type="term" value="F:acetate kinase activity"/>
    <property type="evidence" value="ECO:0007669"/>
    <property type="project" value="TreeGrafter"/>
</dbReference>
<keyword evidence="6 9" id="KW-0418">Kinase</keyword>
<dbReference type="GO" id="GO:0005737">
    <property type="term" value="C:cytoplasm"/>
    <property type="evidence" value="ECO:0007669"/>
    <property type="project" value="UniProtKB-SubCell"/>
</dbReference>
<evidence type="ECO:0000256" key="1">
    <source>
        <dbReference type="ARBA" id="ARBA00004496"/>
    </source>
</evidence>
<dbReference type="CDD" id="cd24011">
    <property type="entry name" value="ASKHA_NBD_BK"/>
    <property type="match status" value="1"/>
</dbReference>
<evidence type="ECO:0000256" key="5">
    <source>
        <dbReference type="ARBA" id="ARBA00022741"/>
    </source>
</evidence>
<keyword evidence="4 9" id="KW-0808">Transferase</keyword>
<dbReference type="InterPro" id="IPR011245">
    <property type="entry name" value="Butyrate_kin"/>
</dbReference>
<dbReference type="PROSITE" id="PS01076">
    <property type="entry name" value="ACETATE_KINASE_2"/>
    <property type="match status" value="1"/>
</dbReference>
<dbReference type="HAMAP" id="MF_00542">
    <property type="entry name" value="Butyrate_kinase"/>
    <property type="match status" value="1"/>
</dbReference>
<keyword evidence="7 9" id="KW-0067">ATP-binding</keyword>
<reference evidence="11 12" key="1">
    <citation type="submission" date="2020-04" db="EMBL/GenBank/DDBJ databases">
        <authorList>
            <consortium name="Desulfovibrio sp. FSS-1 genome sequencing consortium"/>
            <person name="Shimoshige H."/>
            <person name="Kobayashi H."/>
            <person name="Maekawa T."/>
        </authorList>
    </citation>
    <scope>NUCLEOTIDE SEQUENCE [LARGE SCALE GENOMIC DNA]</scope>
    <source>
        <strain evidence="11 12">SIID29052-01</strain>
    </source>
</reference>